<dbReference type="InterPro" id="IPR036388">
    <property type="entry name" value="WH-like_DNA-bd_sf"/>
</dbReference>
<dbReference type="Proteomes" id="UP000334019">
    <property type="component" value="Chromosome"/>
</dbReference>
<dbReference type="Pfam" id="PF00392">
    <property type="entry name" value="GntR"/>
    <property type="match status" value="1"/>
</dbReference>
<dbReference type="InterPro" id="IPR036390">
    <property type="entry name" value="WH_DNA-bd_sf"/>
</dbReference>
<dbReference type="GO" id="GO:0003700">
    <property type="term" value="F:DNA-binding transcription factor activity"/>
    <property type="evidence" value="ECO:0007669"/>
    <property type="project" value="InterPro"/>
</dbReference>
<keyword evidence="3" id="KW-0804">Transcription</keyword>
<gene>
    <name evidence="6" type="ORF">GH723_14155</name>
</gene>
<accession>A0A5Q2RQH4</accession>
<dbReference type="RefSeq" id="WP_153760256.1">
    <property type="nucleotide sequence ID" value="NZ_CP045851.1"/>
</dbReference>
<dbReference type="PROSITE" id="PS50949">
    <property type="entry name" value="HTH_GNTR"/>
    <property type="match status" value="1"/>
</dbReference>
<dbReference type="PANTHER" id="PTHR38445">
    <property type="entry name" value="HTH-TYPE TRANSCRIPTIONAL REPRESSOR YTRA"/>
    <property type="match status" value="1"/>
</dbReference>
<dbReference type="InterPro" id="IPR000524">
    <property type="entry name" value="Tscrpt_reg_HTH_GntR"/>
</dbReference>
<dbReference type="GO" id="GO:0003677">
    <property type="term" value="F:DNA binding"/>
    <property type="evidence" value="ECO:0007669"/>
    <property type="project" value="UniProtKB-KW"/>
</dbReference>
<dbReference type="AlphaFoldDB" id="A0A5Q2RQH4"/>
<proteinExistence type="predicted"/>
<dbReference type="SMART" id="SM00345">
    <property type="entry name" value="HTH_GNTR"/>
    <property type="match status" value="1"/>
</dbReference>
<dbReference type="SUPFAM" id="SSF46785">
    <property type="entry name" value="Winged helix' DNA-binding domain"/>
    <property type="match status" value="1"/>
</dbReference>
<evidence type="ECO:0000256" key="2">
    <source>
        <dbReference type="ARBA" id="ARBA00023125"/>
    </source>
</evidence>
<feature type="domain" description="HTH gntR-type" evidence="5">
    <location>
        <begin position="11"/>
        <end position="79"/>
    </location>
</feature>
<dbReference type="CDD" id="cd07377">
    <property type="entry name" value="WHTH_GntR"/>
    <property type="match status" value="1"/>
</dbReference>
<reference evidence="6 7" key="1">
    <citation type="submission" date="2019-11" db="EMBL/GenBank/DDBJ databases">
        <authorList>
            <person name="He Y."/>
        </authorList>
    </citation>
    <scope>NUCLEOTIDE SEQUENCE [LARGE SCALE GENOMIC DNA]</scope>
    <source>
        <strain evidence="6 7">SCSIO 58843</strain>
    </source>
</reference>
<evidence type="ECO:0000256" key="1">
    <source>
        <dbReference type="ARBA" id="ARBA00023015"/>
    </source>
</evidence>
<evidence type="ECO:0000313" key="7">
    <source>
        <dbReference type="Proteomes" id="UP000334019"/>
    </source>
</evidence>
<protein>
    <submittedName>
        <fullName evidence="6">GntR family transcriptional regulator</fullName>
    </submittedName>
</protein>
<evidence type="ECO:0000313" key="6">
    <source>
        <dbReference type="EMBL" id="QGG96150.1"/>
    </source>
</evidence>
<dbReference type="EMBL" id="CP045851">
    <property type="protein sequence ID" value="QGG96150.1"/>
    <property type="molecule type" value="Genomic_DNA"/>
</dbReference>
<name>A0A5Q2RQH4_9ACTN</name>
<feature type="region of interest" description="Disordered" evidence="4">
    <location>
        <begin position="121"/>
        <end position="147"/>
    </location>
</feature>
<evidence type="ECO:0000259" key="5">
    <source>
        <dbReference type="PROSITE" id="PS50949"/>
    </source>
</evidence>
<evidence type="ECO:0000256" key="3">
    <source>
        <dbReference type="ARBA" id="ARBA00023163"/>
    </source>
</evidence>
<dbReference type="KEGG" id="atq:GH723_14155"/>
<evidence type="ECO:0000256" key="4">
    <source>
        <dbReference type="SAM" id="MobiDB-lite"/>
    </source>
</evidence>
<keyword evidence="1" id="KW-0805">Transcription regulation</keyword>
<keyword evidence="2" id="KW-0238">DNA-binding</keyword>
<keyword evidence="7" id="KW-1185">Reference proteome</keyword>
<dbReference type="PANTHER" id="PTHR38445:SF9">
    <property type="entry name" value="HTH-TYPE TRANSCRIPTIONAL REPRESSOR YTRA"/>
    <property type="match status" value="1"/>
</dbReference>
<sequence>MILEVDHGSPVPPFEQIRSQVAEAIATGALLDGSTLPSIRQLAADLDVAPGTVARAYRELDAAGLVTTEGRRGTVVRAPAAPIRPSSDEGLAAAARRFADEVRALGAQPSDALDAVRAALVPPRRPLGSDPRALARASDPTGRPHEG</sequence>
<dbReference type="Gene3D" id="1.10.10.10">
    <property type="entry name" value="Winged helix-like DNA-binding domain superfamily/Winged helix DNA-binding domain"/>
    <property type="match status" value="1"/>
</dbReference>
<organism evidence="6 7">
    <name type="scientific">Actinomarinicola tropica</name>
    <dbReference type="NCBI Taxonomy" id="2789776"/>
    <lineage>
        <taxon>Bacteria</taxon>
        <taxon>Bacillati</taxon>
        <taxon>Actinomycetota</taxon>
        <taxon>Acidimicrobiia</taxon>
        <taxon>Acidimicrobiales</taxon>
        <taxon>Iamiaceae</taxon>
        <taxon>Actinomarinicola</taxon>
    </lineage>
</organism>